<name>A0AA39MKU4_ARMTA</name>
<proteinExistence type="predicted"/>
<gene>
    <name evidence="1" type="ORF">EV420DRAFT_1651861</name>
</gene>
<keyword evidence="2" id="KW-1185">Reference proteome</keyword>
<comment type="caution">
    <text evidence="1">The sequence shown here is derived from an EMBL/GenBank/DDBJ whole genome shotgun (WGS) entry which is preliminary data.</text>
</comment>
<sequence>MVRIKRMLSVCVKFNPVQFDLASLSSRHKSKNPTRESVTGRYCSPTFISDSSLLPEGNYSITAKRYERLVQKSLVAGCQWYTMSSHEAFYTPTSDIALPKPPPLHTRRHLQSHGLKYDSLRALTLTPTPAGTALLIFHELERGSISFTIQTTLVPVGTVRTLGLRRSLSECLDVTCTSFPVALPFRHFEGFISTNLALETRSAHLLEPRSSLSALRVPSPTSPQ</sequence>
<accession>A0AA39MKU4</accession>
<organism evidence="1 2">
    <name type="scientific">Armillaria tabescens</name>
    <name type="common">Ringless honey mushroom</name>
    <name type="synonym">Agaricus tabescens</name>
    <dbReference type="NCBI Taxonomy" id="1929756"/>
    <lineage>
        <taxon>Eukaryota</taxon>
        <taxon>Fungi</taxon>
        <taxon>Dikarya</taxon>
        <taxon>Basidiomycota</taxon>
        <taxon>Agaricomycotina</taxon>
        <taxon>Agaricomycetes</taxon>
        <taxon>Agaricomycetidae</taxon>
        <taxon>Agaricales</taxon>
        <taxon>Marasmiineae</taxon>
        <taxon>Physalacriaceae</taxon>
        <taxon>Desarmillaria</taxon>
    </lineage>
</organism>
<protein>
    <submittedName>
        <fullName evidence="1">Uncharacterized protein</fullName>
    </submittedName>
</protein>
<dbReference type="GeneID" id="85362143"/>
<dbReference type="AlphaFoldDB" id="A0AA39MKU4"/>
<dbReference type="RefSeq" id="XP_060322638.1">
    <property type="nucleotide sequence ID" value="XM_060478595.1"/>
</dbReference>
<dbReference type="EMBL" id="JAUEPS010000107">
    <property type="protein sequence ID" value="KAK0437598.1"/>
    <property type="molecule type" value="Genomic_DNA"/>
</dbReference>
<dbReference type="Proteomes" id="UP001175211">
    <property type="component" value="Unassembled WGS sequence"/>
</dbReference>
<evidence type="ECO:0000313" key="2">
    <source>
        <dbReference type="Proteomes" id="UP001175211"/>
    </source>
</evidence>
<evidence type="ECO:0000313" key="1">
    <source>
        <dbReference type="EMBL" id="KAK0437598.1"/>
    </source>
</evidence>
<reference evidence="1" key="1">
    <citation type="submission" date="2023-06" db="EMBL/GenBank/DDBJ databases">
        <authorList>
            <consortium name="Lawrence Berkeley National Laboratory"/>
            <person name="Ahrendt S."/>
            <person name="Sahu N."/>
            <person name="Indic B."/>
            <person name="Wong-Bajracharya J."/>
            <person name="Merenyi Z."/>
            <person name="Ke H.-M."/>
            <person name="Monk M."/>
            <person name="Kocsube S."/>
            <person name="Drula E."/>
            <person name="Lipzen A."/>
            <person name="Balint B."/>
            <person name="Henrissat B."/>
            <person name="Andreopoulos B."/>
            <person name="Martin F.M."/>
            <person name="Harder C.B."/>
            <person name="Rigling D."/>
            <person name="Ford K.L."/>
            <person name="Foster G.D."/>
            <person name="Pangilinan J."/>
            <person name="Papanicolaou A."/>
            <person name="Barry K."/>
            <person name="LaButti K."/>
            <person name="Viragh M."/>
            <person name="Koriabine M."/>
            <person name="Yan M."/>
            <person name="Riley R."/>
            <person name="Champramary S."/>
            <person name="Plett K.L."/>
            <person name="Tsai I.J."/>
            <person name="Slot J."/>
            <person name="Sipos G."/>
            <person name="Plett J."/>
            <person name="Nagy L.G."/>
            <person name="Grigoriev I.V."/>
        </authorList>
    </citation>
    <scope>NUCLEOTIDE SEQUENCE</scope>
    <source>
        <strain evidence="1">CCBAS 213</strain>
    </source>
</reference>